<comment type="caution">
    <text evidence="1">The sequence shown here is derived from an EMBL/GenBank/DDBJ whole genome shotgun (WGS) entry which is preliminary data.</text>
</comment>
<proteinExistence type="predicted"/>
<gene>
    <name evidence="1" type="ORF">DPMN_095244</name>
</gene>
<protein>
    <submittedName>
        <fullName evidence="1">Uncharacterized protein</fullName>
    </submittedName>
</protein>
<accession>A0A9D4L7I5</accession>
<reference evidence="1" key="2">
    <citation type="submission" date="2020-11" db="EMBL/GenBank/DDBJ databases">
        <authorList>
            <person name="McCartney M.A."/>
            <person name="Auch B."/>
            <person name="Kono T."/>
            <person name="Mallez S."/>
            <person name="Becker A."/>
            <person name="Gohl D.M."/>
            <person name="Silverstein K.A.T."/>
            <person name="Koren S."/>
            <person name="Bechman K.B."/>
            <person name="Herman A."/>
            <person name="Abrahante J.E."/>
            <person name="Garbe J."/>
        </authorList>
    </citation>
    <scope>NUCLEOTIDE SEQUENCE</scope>
    <source>
        <strain evidence="1">Duluth1</strain>
        <tissue evidence="1">Whole animal</tissue>
    </source>
</reference>
<dbReference type="EMBL" id="JAIWYP010000003">
    <property type="protein sequence ID" value="KAH3852729.1"/>
    <property type="molecule type" value="Genomic_DNA"/>
</dbReference>
<evidence type="ECO:0000313" key="2">
    <source>
        <dbReference type="Proteomes" id="UP000828390"/>
    </source>
</evidence>
<dbReference type="AlphaFoldDB" id="A0A9D4L7I5"/>
<name>A0A9D4L7I5_DREPO</name>
<organism evidence="1 2">
    <name type="scientific">Dreissena polymorpha</name>
    <name type="common">Zebra mussel</name>
    <name type="synonym">Mytilus polymorpha</name>
    <dbReference type="NCBI Taxonomy" id="45954"/>
    <lineage>
        <taxon>Eukaryota</taxon>
        <taxon>Metazoa</taxon>
        <taxon>Spiralia</taxon>
        <taxon>Lophotrochozoa</taxon>
        <taxon>Mollusca</taxon>
        <taxon>Bivalvia</taxon>
        <taxon>Autobranchia</taxon>
        <taxon>Heteroconchia</taxon>
        <taxon>Euheterodonta</taxon>
        <taxon>Imparidentia</taxon>
        <taxon>Neoheterodontei</taxon>
        <taxon>Myida</taxon>
        <taxon>Dreissenoidea</taxon>
        <taxon>Dreissenidae</taxon>
        <taxon>Dreissena</taxon>
    </lineage>
</organism>
<keyword evidence="2" id="KW-1185">Reference proteome</keyword>
<reference evidence="1" key="1">
    <citation type="journal article" date="2019" name="bioRxiv">
        <title>The Genome of the Zebra Mussel, Dreissena polymorpha: A Resource for Invasive Species Research.</title>
        <authorList>
            <person name="McCartney M.A."/>
            <person name="Auch B."/>
            <person name="Kono T."/>
            <person name="Mallez S."/>
            <person name="Zhang Y."/>
            <person name="Obille A."/>
            <person name="Becker A."/>
            <person name="Abrahante J.E."/>
            <person name="Garbe J."/>
            <person name="Badalamenti J.P."/>
            <person name="Herman A."/>
            <person name="Mangelson H."/>
            <person name="Liachko I."/>
            <person name="Sullivan S."/>
            <person name="Sone E.D."/>
            <person name="Koren S."/>
            <person name="Silverstein K.A.T."/>
            <person name="Beckman K.B."/>
            <person name="Gohl D.M."/>
        </authorList>
    </citation>
    <scope>NUCLEOTIDE SEQUENCE</scope>
    <source>
        <strain evidence="1">Duluth1</strain>
        <tissue evidence="1">Whole animal</tissue>
    </source>
</reference>
<dbReference type="Proteomes" id="UP000828390">
    <property type="component" value="Unassembled WGS sequence"/>
</dbReference>
<evidence type="ECO:0000313" key="1">
    <source>
        <dbReference type="EMBL" id="KAH3852729.1"/>
    </source>
</evidence>
<sequence length="104" mass="11532">MVYVIRYIDGDVTTLLSLRPMCSQCCNQCFATTFDDDVEAARQAAVDTATKFAGTAILDGKETELFVPSEHVPDGIPVTVYTPEVCRQQGRLLQSWFTFMEVGT</sequence>